<evidence type="ECO:0000256" key="2">
    <source>
        <dbReference type="ARBA" id="ARBA00022827"/>
    </source>
</evidence>
<dbReference type="InterPro" id="IPR036318">
    <property type="entry name" value="FAD-bd_PCMH-like_sf"/>
</dbReference>
<evidence type="ECO:0000256" key="1">
    <source>
        <dbReference type="ARBA" id="ARBA00022630"/>
    </source>
</evidence>
<evidence type="ECO:0000313" key="5">
    <source>
        <dbReference type="EMBL" id="PCI74889.1"/>
    </source>
</evidence>
<dbReference type="Gene3D" id="3.30.390.50">
    <property type="entry name" value="CO dehydrogenase flavoprotein, C-terminal domain"/>
    <property type="match status" value="1"/>
</dbReference>
<dbReference type="InterPro" id="IPR005107">
    <property type="entry name" value="CO_DH_flav_C"/>
</dbReference>
<dbReference type="Proteomes" id="UP000218767">
    <property type="component" value="Unassembled WGS sequence"/>
</dbReference>
<dbReference type="PANTHER" id="PTHR42659">
    <property type="entry name" value="XANTHINE DEHYDROGENASE SUBUNIT C-RELATED"/>
    <property type="match status" value="1"/>
</dbReference>
<dbReference type="GO" id="GO:0016491">
    <property type="term" value="F:oxidoreductase activity"/>
    <property type="evidence" value="ECO:0007669"/>
    <property type="project" value="UniProtKB-KW"/>
</dbReference>
<dbReference type="InterPro" id="IPR036683">
    <property type="entry name" value="CO_DH_flav_C_dom_sf"/>
</dbReference>
<evidence type="ECO:0000259" key="4">
    <source>
        <dbReference type="PROSITE" id="PS51387"/>
    </source>
</evidence>
<keyword evidence="3" id="KW-0560">Oxidoreductase</keyword>
<dbReference type="InterPro" id="IPR002346">
    <property type="entry name" value="Mopterin_DH_FAD-bd"/>
</dbReference>
<organism evidence="5 6">
    <name type="scientific">SAR86 cluster bacterium</name>
    <dbReference type="NCBI Taxonomy" id="2030880"/>
    <lineage>
        <taxon>Bacteria</taxon>
        <taxon>Pseudomonadati</taxon>
        <taxon>Pseudomonadota</taxon>
        <taxon>Gammaproteobacteria</taxon>
        <taxon>SAR86 cluster</taxon>
    </lineage>
</organism>
<dbReference type="SUPFAM" id="SSF56176">
    <property type="entry name" value="FAD-binding/transporter-associated domain-like"/>
    <property type="match status" value="1"/>
</dbReference>
<evidence type="ECO:0000313" key="6">
    <source>
        <dbReference type="Proteomes" id="UP000218767"/>
    </source>
</evidence>
<accession>A0A2A4WYI9</accession>
<dbReference type="Pfam" id="PF03450">
    <property type="entry name" value="CO_deh_flav_C"/>
    <property type="match status" value="1"/>
</dbReference>
<feature type="domain" description="FAD-binding PCMH-type" evidence="4">
    <location>
        <begin position="7"/>
        <end position="230"/>
    </location>
</feature>
<dbReference type="Gene3D" id="3.30.465.10">
    <property type="match status" value="2"/>
</dbReference>
<comment type="caution">
    <text evidence="5">The sequence shown here is derived from an EMBL/GenBank/DDBJ whole genome shotgun (WGS) entry which is preliminary data.</text>
</comment>
<dbReference type="InterPro" id="IPR051312">
    <property type="entry name" value="Diverse_Substr_Oxidored"/>
</dbReference>
<dbReference type="AlphaFoldDB" id="A0A2A4WYI9"/>
<keyword evidence="1" id="KW-0285">Flavoprotein</keyword>
<evidence type="ECO:0000256" key="3">
    <source>
        <dbReference type="ARBA" id="ARBA00023002"/>
    </source>
</evidence>
<gene>
    <name evidence="5" type="ORF">COB20_14200</name>
</gene>
<dbReference type="Gene3D" id="3.30.43.10">
    <property type="entry name" value="Uridine Diphospho-n-acetylenolpyruvylglucosamine Reductase, domain 2"/>
    <property type="match status" value="1"/>
</dbReference>
<dbReference type="SUPFAM" id="SSF55447">
    <property type="entry name" value="CO dehydrogenase flavoprotein C-terminal domain-like"/>
    <property type="match status" value="1"/>
</dbReference>
<protein>
    <submittedName>
        <fullName evidence="5">Molybdopterin dehydrogenase</fullName>
    </submittedName>
</protein>
<reference evidence="6" key="1">
    <citation type="submission" date="2017-08" db="EMBL/GenBank/DDBJ databases">
        <title>A dynamic microbial community with high functional redundancy inhabits the cold, oxic subseafloor aquifer.</title>
        <authorList>
            <person name="Tully B.J."/>
            <person name="Wheat C.G."/>
            <person name="Glazer B.T."/>
            <person name="Huber J.A."/>
        </authorList>
    </citation>
    <scope>NUCLEOTIDE SEQUENCE [LARGE SCALE GENOMIC DNA]</scope>
</reference>
<dbReference type="InterPro" id="IPR016167">
    <property type="entry name" value="FAD-bd_PCMH_sub1"/>
</dbReference>
<dbReference type="EMBL" id="NVUL01000089">
    <property type="protein sequence ID" value="PCI74889.1"/>
    <property type="molecule type" value="Genomic_DNA"/>
</dbReference>
<dbReference type="PROSITE" id="PS51387">
    <property type="entry name" value="FAD_PCMH"/>
    <property type="match status" value="1"/>
</dbReference>
<dbReference type="Pfam" id="PF00941">
    <property type="entry name" value="FAD_binding_5"/>
    <property type="match status" value="1"/>
</dbReference>
<name>A0A2A4WYI9_9GAMM</name>
<dbReference type="PANTHER" id="PTHR42659:SF2">
    <property type="entry name" value="XANTHINE DEHYDROGENASE SUBUNIT C-RELATED"/>
    <property type="match status" value="1"/>
</dbReference>
<dbReference type="SMART" id="SM01092">
    <property type="entry name" value="CO_deh_flav_C"/>
    <property type="match status" value="1"/>
</dbReference>
<sequence>MPATSHDVMPDIELYQPTDEANALELANTLGDDGWIVGGGQDTYGWLKDRNKSPAAMIEIAQIDAWKGVKETADGIEIGAVTTLTDIANHPLVQSKFGLLATAASKVASPQIRNVGTLGGNLNQDARCWYYRRGLDCYRAGGNICYADSPEGLNREHAIFGASRCVAVSPSDTAPALVALDATMVVASVSGERLIPAQDFFVGPDRDIVNMTVLNEGEILTAVRLPNEWANAEYYFEKVADRNVWDFALVNVAAAIKVSGGSITDARIVCGAVECTPRRLEAVENAIRGQQRSEQLADQVAAMSTEGARPLNYNHFKVPLMENLVKRAIRG</sequence>
<dbReference type="InterPro" id="IPR016169">
    <property type="entry name" value="FAD-bd_PCMH_sub2"/>
</dbReference>
<keyword evidence="2" id="KW-0274">FAD</keyword>
<dbReference type="InterPro" id="IPR016166">
    <property type="entry name" value="FAD-bd_PCMH"/>
</dbReference>
<proteinExistence type="predicted"/>
<dbReference type="GO" id="GO:0071949">
    <property type="term" value="F:FAD binding"/>
    <property type="evidence" value="ECO:0007669"/>
    <property type="project" value="InterPro"/>
</dbReference>